<dbReference type="Proteomes" id="UP000653231">
    <property type="component" value="Unassembled WGS sequence"/>
</dbReference>
<evidence type="ECO:0000256" key="5">
    <source>
        <dbReference type="ARBA" id="ARBA00023014"/>
    </source>
</evidence>
<proteinExistence type="predicted"/>
<dbReference type="Pfam" id="PF04055">
    <property type="entry name" value="Radical_SAM"/>
    <property type="match status" value="1"/>
</dbReference>
<keyword evidence="9" id="KW-1185">Reference proteome</keyword>
<dbReference type="PANTHER" id="PTHR43409:SF16">
    <property type="entry name" value="SLR0320 PROTEIN"/>
    <property type="match status" value="1"/>
</dbReference>
<protein>
    <submittedName>
        <fullName evidence="8">KedN5 family methylcobalamin-dependent radical SAM C-methyltransferase</fullName>
    </submittedName>
</protein>
<dbReference type="CDD" id="cd01335">
    <property type="entry name" value="Radical_SAM"/>
    <property type="match status" value="1"/>
</dbReference>
<evidence type="ECO:0000256" key="2">
    <source>
        <dbReference type="ARBA" id="ARBA00022691"/>
    </source>
</evidence>
<gene>
    <name evidence="8" type="ORF">IEQ31_23415</name>
</gene>
<dbReference type="InterPro" id="IPR006638">
    <property type="entry name" value="Elp3/MiaA/NifB-like_rSAM"/>
</dbReference>
<organism evidence="8 9">
    <name type="scientific">Microbispora bryophytorum subsp. camponoti</name>
    <dbReference type="NCBI Taxonomy" id="1677852"/>
    <lineage>
        <taxon>Bacteria</taxon>
        <taxon>Bacillati</taxon>
        <taxon>Actinomycetota</taxon>
        <taxon>Actinomycetes</taxon>
        <taxon>Streptosporangiales</taxon>
        <taxon>Streptosporangiaceae</taxon>
        <taxon>Microbispora</taxon>
    </lineage>
</organism>
<keyword evidence="3" id="KW-0479">Metal-binding</keyword>
<evidence type="ECO:0000256" key="3">
    <source>
        <dbReference type="ARBA" id="ARBA00022723"/>
    </source>
</evidence>
<evidence type="ECO:0000313" key="8">
    <source>
        <dbReference type="EMBL" id="MBD3146115.1"/>
    </source>
</evidence>
<evidence type="ECO:0000313" key="9">
    <source>
        <dbReference type="Proteomes" id="UP000653231"/>
    </source>
</evidence>
<dbReference type="Gene3D" id="3.80.30.20">
    <property type="entry name" value="tm_1862 like domain"/>
    <property type="match status" value="1"/>
</dbReference>
<dbReference type="PANTHER" id="PTHR43409">
    <property type="entry name" value="ANAEROBIC MAGNESIUM-PROTOPORPHYRIN IX MONOMETHYL ESTER CYCLASE-RELATED"/>
    <property type="match status" value="1"/>
</dbReference>
<dbReference type="SFLD" id="SFLDF00436">
    <property type="entry name" value="pactamycin_C-methyltransferase"/>
    <property type="match status" value="1"/>
</dbReference>
<dbReference type="EMBL" id="JACXRZ010000017">
    <property type="protein sequence ID" value="MBD3146115.1"/>
    <property type="molecule type" value="Genomic_DNA"/>
</dbReference>
<dbReference type="InterPro" id="IPR034466">
    <property type="entry name" value="Methyltransferase_Class_B"/>
</dbReference>
<evidence type="ECO:0000259" key="6">
    <source>
        <dbReference type="PROSITE" id="PS51332"/>
    </source>
</evidence>
<keyword evidence="4" id="KW-0408">Iron</keyword>
<dbReference type="SMART" id="SM00729">
    <property type="entry name" value="Elp3"/>
    <property type="match status" value="1"/>
</dbReference>
<dbReference type="Pfam" id="PF02310">
    <property type="entry name" value="B12-binding"/>
    <property type="match status" value="1"/>
</dbReference>
<dbReference type="SFLD" id="SFLDG01082">
    <property type="entry name" value="B12-binding_domain_containing"/>
    <property type="match status" value="1"/>
</dbReference>
<dbReference type="Gene3D" id="3.40.50.280">
    <property type="entry name" value="Cobalamin-binding domain"/>
    <property type="match status" value="1"/>
</dbReference>
<dbReference type="InterPro" id="IPR058240">
    <property type="entry name" value="rSAM_sf"/>
</dbReference>
<dbReference type="InterPro" id="IPR051198">
    <property type="entry name" value="BchE-like"/>
</dbReference>
<dbReference type="InterPro" id="IPR006158">
    <property type="entry name" value="Cobalamin-bd"/>
</dbReference>
<accession>A0ABR8L9I8</accession>
<evidence type="ECO:0000256" key="1">
    <source>
        <dbReference type="ARBA" id="ARBA00001966"/>
    </source>
</evidence>
<evidence type="ECO:0000259" key="7">
    <source>
        <dbReference type="PROSITE" id="PS51918"/>
    </source>
</evidence>
<dbReference type="PROSITE" id="PS51332">
    <property type="entry name" value="B12_BINDING"/>
    <property type="match status" value="1"/>
</dbReference>
<feature type="domain" description="B12-binding" evidence="6">
    <location>
        <begin position="1"/>
        <end position="131"/>
    </location>
</feature>
<dbReference type="InterPro" id="IPR023404">
    <property type="entry name" value="rSAM_horseshoe"/>
</dbReference>
<comment type="caution">
    <text evidence="8">The sequence shown here is derived from an EMBL/GenBank/DDBJ whole genome shotgun (WGS) entry which is preliminary data.</text>
</comment>
<dbReference type="SFLD" id="SFLDF00317">
    <property type="entry name" value="thioacetal_methlytransferase"/>
    <property type="match status" value="1"/>
</dbReference>
<dbReference type="SFLD" id="SFLDS00029">
    <property type="entry name" value="Radical_SAM"/>
    <property type="match status" value="1"/>
</dbReference>
<dbReference type="PROSITE" id="PS51918">
    <property type="entry name" value="RADICAL_SAM"/>
    <property type="match status" value="1"/>
</dbReference>
<keyword evidence="5" id="KW-0411">Iron-sulfur</keyword>
<reference evidence="8 9" key="1">
    <citation type="submission" date="2020-09" db="EMBL/GenBank/DDBJ databases">
        <title>Actinomycete isolated from the Camponotus japonicus Mayr.</title>
        <authorList>
            <person name="Gong X."/>
        </authorList>
    </citation>
    <scope>NUCLEOTIDE SEQUENCE [LARGE SCALE GENOMIC DNA]</scope>
    <source>
        <strain evidence="8 9">2C-HV3</strain>
    </source>
</reference>
<dbReference type="SFLD" id="SFLDG01123">
    <property type="entry name" value="methyltransferase_(Class_B)"/>
    <property type="match status" value="1"/>
</dbReference>
<sequence length="623" mass="69469">MSKESMPLAAGYLAAMVRSDPELSARSRVEIVNYPGAAGQWEMATRLLGGDVPDVLAFSVLGWNVRQFGALAETFKQVNPKGTVIFGGNHVSNQAERTLRQWPMVDVIVNGEGELTFVDLLSHIADGRTDLADVAGISYRDADGSIRTTAERARIEDLDIIPSPILNGVLPLHDDTGAFRYDVALLETNRGCPYHCSFCYWGGAVGQRVRSFSRGRLRAELEALARSGAETVVLCDANFGILRADLEFVEDLVEVRRRYGYPRALESSWAKNKSKTFYEIVDIMRREGIRSSFTLALQTLSDDALATMNRTNMKINAWKDLTERLSADGMDIYAELIWGAPGETPESFLKGYDELARHVSRIAAYPLILLPNTDYVERKDLYGFVTIRGDRDDFEYVLANKDMTLRQNLSMQRFLFWARLLAENLVLRHVFPALRAAGGRRQSEVILSIADHVEGRQSAGAQLLRRAAANSTADPDSLSPALEFCFTSPEFDELVMGWWKAEGPSLVAASWVEPLSELVRFDLDSRPLPDAATRGPYEILAEVRDGEHVLVAVRDYEYDVLGMCHGVPEDRRDEGPRPSPTTMELCWKAGFAELAASTNHEETAHYVARSRRLDGARRPPVAR</sequence>
<feature type="domain" description="Radical SAM core" evidence="7">
    <location>
        <begin position="178"/>
        <end position="419"/>
    </location>
</feature>
<keyword evidence="2" id="KW-0949">S-adenosyl-L-methionine</keyword>
<evidence type="ECO:0000256" key="4">
    <source>
        <dbReference type="ARBA" id="ARBA00023004"/>
    </source>
</evidence>
<name>A0ABR8L9I8_9ACTN</name>
<dbReference type="InterPro" id="IPR007197">
    <property type="entry name" value="rSAM"/>
</dbReference>
<dbReference type="SUPFAM" id="SSF102114">
    <property type="entry name" value="Radical SAM enzymes"/>
    <property type="match status" value="1"/>
</dbReference>
<dbReference type="CDD" id="cd02068">
    <property type="entry name" value="radical_SAM_B12_BD"/>
    <property type="match status" value="1"/>
</dbReference>
<comment type="cofactor">
    <cofactor evidence="1">
        <name>[4Fe-4S] cluster</name>
        <dbReference type="ChEBI" id="CHEBI:49883"/>
    </cofactor>
</comment>
<dbReference type="NCBIfam" id="NF033712">
    <property type="entry name" value="B12_rSAM_KedN5"/>
    <property type="match status" value="1"/>
</dbReference>